<evidence type="ECO:0000256" key="10">
    <source>
        <dbReference type="ARBA" id="ARBA00023136"/>
    </source>
</evidence>
<keyword evidence="6" id="KW-0479">Metal-binding</keyword>
<feature type="transmembrane region" description="Helical" evidence="11">
    <location>
        <begin position="80"/>
        <end position="100"/>
    </location>
</feature>
<evidence type="ECO:0000256" key="9">
    <source>
        <dbReference type="ARBA" id="ARBA00023004"/>
    </source>
</evidence>
<evidence type="ECO:0000256" key="6">
    <source>
        <dbReference type="ARBA" id="ARBA00022723"/>
    </source>
</evidence>
<feature type="transmembrane region" description="Helical" evidence="11">
    <location>
        <begin position="157"/>
        <end position="174"/>
    </location>
</feature>
<evidence type="ECO:0000256" key="1">
    <source>
        <dbReference type="ARBA" id="ARBA00001970"/>
    </source>
</evidence>
<dbReference type="InterPro" id="IPR045150">
    <property type="entry name" value="CYB561D1/2"/>
</dbReference>
<dbReference type="GO" id="GO:0140575">
    <property type="term" value="F:transmembrane monodehydroascorbate reductase activity"/>
    <property type="evidence" value="ECO:0007669"/>
    <property type="project" value="InterPro"/>
</dbReference>
<evidence type="ECO:0000256" key="3">
    <source>
        <dbReference type="ARBA" id="ARBA00022448"/>
    </source>
</evidence>
<name>A0A9N8H2X0_9STRA</name>
<dbReference type="SMART" id="SM00665">
    <property type="entry name" value="B561"/>
    <property type="match status" value="1"/>
</dbReference>
<feature type="domain" description="Cytochrome b561" evidence="12">
    <location>
        <begin position="10"/>
        <end position="199"/>
    </location>
</feature>
<evidence type="ECO:0000256" key="5">
    <source>
        <dbReference type="ARBA" id="ARBA00022692"/>
    </source>
</evidence>
<dbReference type="InterPro" id="IPR006593">
    <property type="entry name" value="Cyt_b561/ferric_Rdtase_TM"/>
</dbReference>
<dbReference type="OrthoDB" id="432881at2759"/>
<evidence type="ECO:0000256" key="8">
    <source>
        <dbReference type="ARBA" id="ARBA00022989"/>
    </source>
</evidence>
<dbReference type="AlphaFoldDB" id="A0A9N8H2X0"/>
<dbReference type="PANTHER" id="PTHR15422">
    <property type="entry name" value="OS05G0565100 PROTEIN"/>
    <property type="match status" value="1"/>
</dbReference>
<keyword evidence="4" id="KW-0349">Heme</keyword>
<dbReference type="PROSITE" id="PS50939">
    <property type="entry name" value="CYTOCHROME_B561"/>
    <property type="match status" value="1"/>
</dbReference>
<accession>A0A9N8H2X0</accession>
<evidence type="ECO:0000256" key="11">
    <source>
        <dbReference type="SAM" id="Phobius"/>
    </source>
</evidence>
<feature type="transmembrane region" description="Helical" evidence="11">
    <location>
        <begin position="15"/>
        <end position="37"/>
    </location>
</feature>
<dbReference type="CDD" id="cd08761">
    <property type="entry name" value="Cyt_b561_CYB561D2_like"/>
    <property type="match status" value="1"/>
</dbReference>
<dbReference type="Pfam" id="PF03188">
    <property type="entry name" value="Cytochrom_B561"/>
    <property type="match status" value="1"/>
</dbReference>
<dbReference type="Proteomes" id="UP001153069">
    <property type="component" value="Unassembled WGS sequence"/>
</dbReference>
<feature type="transmembrane region" description="Helical" evidence="11">
    <location>
        <begin position="49"/>
        <end position="68"/>
    </location>
</feature>
<protein>
    <submittedName>
        <fullName evidence="13">B561 domain-containing protein 2</fullName>
    </submittedName>
</protein>
<evidence type="ECO:0000256" key="7">
    <source>
        <dbReference type="ARBA" id="ARBA00022982"/>
    </source>
</evidence>
<evidence type="ECO:0000313" key="14">
    <source>
        <dbReference type="Proteomes" id="UP001153069"/>
    </source>
</evidence>
<evidence type="ECO:0000259" key="12">
    <source>
        <dbReference type="PROSITE" id="PS50939"/>
    </source>
</evidence>
<feature type="transmembrane region" description="Helical" evidence="11">
    <location>
        <begin position="116"/>
        <end position="137"/>
    </location>
</feature>
<reference evidence="13" key="1">
    <citation type="submission" date="2020-06" db="EMBL/GenBank/DDBJ databases">
        <authorList>
            <consortium name="Plant Systems Biology data submission"/>
        </authorList>
    </citation>
    <scope>NUCLEOTIDE SEQUENCE</scope>
    <source>
        <strain evidence="13">D6</strain>
    </source>
</reference>
<proteinExistence type="predicted"/>
<keyword evidence="7" id="KW-0249">Electron transport</keyword>
<keyword evidence="5 11" id="KW-0812">Transmembrane</keyword>
<evidence type="ECO:0000313" key="13">
    <source>
        <dbReference type="EMBL" id="CAB9500063.1"/>
    </source>
</evidence>
<dbReference type="PANTHER" id="PTHR15422:SF45">
    <property type="entry name" value="CYTOCHROME B561 DOMAIN-CONTAINING PROTEIN"/>
    <property type="match status" value="1"/>
</dbReference>
<comment type="caution">
    <text evidence="13">The sequence shown here is derived from an EMBL/GenBank/DDBJ whole genome shotgun (WGS) entry which is preliminary data.</text>
</comment>
<keyword evidence="9" id="KW-0408">Iron</keyword>
<keyword evidence="10 11" id="KW-0472">Membrane</keyword>
<dbReference type="EMBL" id="CAICTM010000074">
    <property type="protein sequence ID" value="CAB9500063.1"/>
    <property type="molecule type" value="Genomic_DNA"/>
</dbReference>
<keyword evidence="3" id="KW-0813">Transport</keyword>
<feature type="transmembrane region" description="Helical" evidence="11">
    <location>
        <begin position="180"/>
        <end position="198"/>
    </location>
</feature>
<evidence type="ECO:0000256" key="4">
    <source>
        <dbReference type="ARBA" id="ARBA00022617"/>
    </source>
</evidence>
<sequence length="199" mass="21443">MPAPQRAAPATKPSATTYVSIVGFYVLYALGGGYMVATQPSGGWQQPFSWHPLLMTIGMVAFMGIGAMTKKLGGYDNTKLHAIFSWSGIFCTLGGLYAIYTNKEQMGRPHLTSWHSWIGIAAAVNALCLGLVGSIVLHPDFGVDKTNKTIRFAHKTGARLVLALAWGAAFVGLYKMTQEPTMLILYGAPLVIFAPFTLI</sequence>
<evidence type="ECO:0000256" key="2">
    <source>
        <dbReference type="ARBA" id="ARBA00004141"/>
    </source>
</evidence>
<keyword evidence="8 11" id="KW-1133">Transmembrane helix</keyword>
<keyword evidence="14" id="KW-1185">Reference proteome</keyword>
<dbReference type="GO" id="GO:0046872">
    <property type="term" value="F:metal ion binding"/>
    <property type="evidence" value="ECO:0007669"/>
    <property type="project" value="UniProtKB-KW"/>
</dbReference>
<comment type="subcellular location">
    <subcellularLocation>
        <location evidence="2">Membrane</location>
        <topology evidence="2">Multi-pass membrane protein</topology>
    </subcellularLocation>
</comment>
<dbReference type="GO" id="GO:0016020">
    <property type="term" value="C:membrane"/>
    <property type="evidence" value="ECO:0007669"/>
    <property type="project" value="UniProtKB-SubCell"/>
</dbReference>
<gene>
    <name evidence="13" type="ORF">SEMRO_75_G041050.1</name>
</gene>
<comment type="cofactor">
    <cofactor evidence="1">
        <name>heme b</name>
        <dbReference type="ChEBI" id="CHEBI:60344"/>
    </cofactor>
</comment>
<dbReference type="Gene3D" id="1.20.120.1770">
    <property type="match status" value="1"/>
</dbReference>
<organism evidence="13 14">
    <name type="scientific">Seminavis robusta</name>
    <dbReference type="NCBI Taxonomy" id="568900"/>
    <lineage>
        <taxon>Eukaryota</taxon>
        <taxon>Sar</taxon>
        <taxon>Stramenopiles</taxon>
        <taxon>Ochrophyta</taxon>
        <taxon>Bacillariophyta</taxon>
        <taxon>Bacillariophyceae</taxon>
        <taxon>Bacillariophycidae</taxon>
        <taxon>Naviculales</taxon>
        <taxon>Naviculaceae</taxon>
        <taxon>Seminavis</taxon>
    </lineage>
</organism>